<dbReference type="KEGG" id="foc:113214845"/>
<dbReference type="Proteomes" id="UP000504606">
    <property type="component" value="Unplaced"/>
</dbReference>
<gene>
    <name evidence="3" type="primary">LOC113214845</name>
</gene>
<accession>A0A6J1TBF1</accession>
<sequence length="182" mass="19612">MMFQPNMMRTAMLVTVLVLLIFFLYPAAIVRLIVASGELNPFRNLTLPSQHHRQYAESGRFRSSGNLKGVNAQNANNVTATEAIVGFTSTTVVRSGSSITSSIASSTYFPSAPATSSSIVPSTASREETTRNAIVVGGRLFVSHNLAPVEVLPTPSAPAGLLSRRIHARHARAHRWPEMPAV</sequence>
<feature type="compositionally biased region" description="Polar residues" evidence="1">
    <location>
        <begin position="113"/>
        <end position="124"/>
    </location>
</feature>
<reference evidence="3" key="1">
    <citation type="submission" date="2025-08" db="UniProtKB">
        <authorList>
            <consortium name="RefSeq"/>
        </authorList>
    </citation>
    <scope>IDENTIFICATION</scope>
    <source>
        <tissue evidence="3">Whole organism</tissue>
    </source>
</reference>
<evidence type="ECO:0000256" key="1">
    <source>
        <dbReference type="SAM" id="MobiDB-lite"/>
    </source>
</evidence>
<name>A0A6J1TBF1_FRAOC</name>
<evidence type="ECO:0000313" key="2">
    <source>
        <dbReference type="Proteomes" id="UP000504606"/>
    </source>
</evidence>
<dbReference type="RefSeq" id="XP_026290127.1">
    <property type="nucleotide sequence ID" value="XM_026434342.2"/>
</dbReference>
<proteinExistence type="predicted"/>
<dbReference type="GeneID" id="113214845"/>
<organism evidence="2 3">
    <name type="scientific">Frankliniella occidentalis</name>
    <name type="common">Western flower thrips</name>
    <name type="synonym">Euthrips occidentalis</name>
    <dbReference type="NCBI Taxonomy" id="133901"/>
    <lineage>
        <taxon>Eukaryota</taxon>
        <taxon>Metazoa</taxon>
        <taxon>Ecdysozoa</taxon>
        <taxon>Arthropoda</taxon>
        <taxon>Hexapoda</taxon>
        <taxon>Insecta</taxon>
        <taxon>Pterygota</taxon>
        <taxon>Neoptera</taxon>
        <taxon>Paraneoptera</taxon>
        <taxon>Thysanoptera</taxon>
        <taxon>Terebrantia</taxon>
        <taxon>Thripoidea</taxon>
        <taxon>Thripidae</taxon>
        <taxon>Frankliniella</taxon>
    </lineage>
</organism>
<keyword evidence="2" id="KW-1185">Reference proteome</keyword>
<evidence type="ECO:0000313" key="3">
    <source>
        <dbReference type="RefSeq" id="XP_026290127.1"/>
    </source>
</evidence>
<dbReference type="AlphaFoldDB" id="A0A6J1TBF1"/>
<feature type="region of interest" description="Disordered" evidence="1">
    <location>
        <begin position="109"/>
        <end position="128"/>
    </location>
</feature>
<protein>
    <submittedName>
        <fullName evidence="3">Uncharacterized protein LOC113214845</fullName>
    </submittedName>
</protein>